<dbReference type="Proteomes" id="UP000018144">
    <property type="component" value="Unassembled WGS sequence"/>
</dbReference>
<feature type="region of interest" description="Disordered" evidence="1">
    <location>
        <begin position="1"/>
        <end position="31"/>
    </location>
</feature>
<sequence length="31" mass="3237">MSSFNFSHEVTVSPCFSAGCGPCSSSSSYSR</sequence>
<name>U4LUC7_PYROM</name>
<organism evidence="2 3">
    <name type="scientific">Pyronema omphalodes (strain CBS 100304)</name>
    <name type="common">Pyronema confluens</name>
    <dbReference type="NCBI Taxonomy" id="1076935"/>
    <lineage>
        <taxon>Eukaryota</taxon>
        <taxon>Fungi</taxon>
        <taxon>Dikarya</taxon>
        <taxon>Ascomycota</taxon>
        <taxon>Pezizomycotina</taxon>
        <taxon>Pezizomycetes</taxon>
        <taxon>Pezizales</taxon>
        <taxon>Pyronemataceae</taxon>
        <taxon>Pyronema</taxon>
    </lineage>
</organism>
<keyword evidence="3" id="KW-1185">Reference proteome</keyword>
<accession>U4LUC7</accession>
<evidence type="ECO:0000313" key="3">
    <source>
        <dbReference type="Proteomes" id="UP000018144"/>
    </source>
</evidence>
<reference evidence="2 3" key="1">
    <citation type="journal article" date="2013" name="PLoS Genet.">
        <title>The genome and development-dependent transcriptomes of Pyronema confluens: a window into fungal evolution.</title>
        <authorList>
            <person name="Traeger S."/>
            <person name="Altegoer F."/>
            <person name="Freitag M."/>
            <person name="Gabaldon T."/>
            <person name="Kempken F."/>
            <person name="Kumar A."/>
            <person name="Marcet-Houben M."/>
            <person name="Poggeler S."/>
            <person name="Stajich J.E."/>
            <person name="Nowrousian M."/>
        </authorList>
    </citation>
    <scope>NUCLEOTIDE SEQUENCE [LARGE SCALE GENOMIC DNA]</scope>
    <source>
        <strain evidence="3">CBS 100304</strain>
        <tissue evidence="2">Vegetative mycelium</tissue>
    </source>
</reference>
<feature type="compositionally biased region" description="Low complexity" evidence="1">
    <location>
        <begin position="13"/>
        <end position="31"/>
    </location>
</feature>
<dbReference type="AlphaFoldDB" id="U4LUC7"/>
<dbReference type="EMBL" id="HF936139">
    <property type="protein sequence ID" value="CCX33585.1"/>
    <property type="molecule type" value="Genomic_DNA"/>
</dbReference>
<evidence type="ECO:0000256" key="1">
    <source>
        <dbReference type="SAM" id="MobiDB-lite"/>
    </source>
</evidence>
<feature type="compositionally biased region" description="Polar residues" evidence="1">
    <location>
        <begin position="1"/>
        <end position="10"/>
    </location>
</feature>
<proteinExistence type="predicted"/>
<protein>
    <submittedName>
        <fullName evidence="2">Uncharacterized protein</fullName>
    </submittedName>
</protein>
<evidence type="ECO:0000313" key="2">
    <source>
        <dbReference type="EMBL" id="CCX33585.1"/>
    </source>
</evidence>
<gene>
    <name evidence="2" type="ORF">PCON_01456</name>
</gene>